<feature type="signal peptide" evidence="2">
    <location>
        <begin position="1"/>
        <end position="29"/>
    </location>
</feature>
<keyword evidence="4" id="KW-1185">Reference proteome</keyword>
<dbReference type="Gene3D" id="2.60.120.380">
    <property type="match status" value="1"/>
</dbReference>
<dbReference type="Proteomes" id="UP000217343">
    <property type="component" value="Chromosome"/>
</dbReference>
<dbReference type="EMBL" id="CP022203">
    <property type="protein sequence ID" value="ATB46644.1"/>
    <property type="molecule type" value="Genomic_DNA"/>
</dbReference>
<name>A0A250JRY9_9BACT</name>
<evidence type="ECO:0000313" key="3">
    <source>
        <dbReference type="EMBL" id="ATB46644.1"/>
    </source>
</evidence>
<dbReference type="AlphaFoldDB" id="A0A250JRY9"/>
<feature type="chain" id="PRO_5013259080" evidence="2">
    <location>
        <begin position="30"/>
        <end position="547"/>
    </location>
</feature>
<dbReference type="KEGG" id="mmas:MYMAC_002249"/>
<accession>A0A250JRY9</accession>
<proteinExistence type="predicted"/>
<organism evidence="3 4">
    <name type="scientific">Corallococcus macrosporus DSM 14697</name>
    <dbReference type="NCBI Taxonomy" id="1189310"/>
    <lineage>
        <taxon>Bacteria</taxon>
        <taxon>Pseudomonadati</taxon>
        <taxon>Myxococcota</taxon>
        <taxon>Myxococcia</taxon>
        <taxon>Myxococcales</taxon>
        <taxon>Cystobacterineae</taxon>
        <taxon>Myxococcaceae</taxon>
        <taxon>Corallococcus</taxon>
    </lineage>
</organism>
<keyword evidence="2" id="KW-0732">Signal</keyword>
<feature type="region of interest" description="Disordered" evidence="1">
    <location>
        <begin position="27"/>
        <end position="57"/>
    </location>
</feature>
<gene>
    <name evidence="3" type="ORF">MYMAC_002249</name>
</gene>
<sequence length="547" mass="58397">MDVTRKPTRRLTRRVLALAFTLALTTACPGDGDGDGDGDGGGGDGGGGGPPGDPVTLSGQVTYDFVPAVYSPSTRRGTLEFTQASVRPVRNAVVQVRQGTRVLVDGTTDQEGRYTVTYTPSGSDALTVVALAKTTEPEIQIEDNTDNNAIWAVGDSISTSVTTKDLHATHGWAGTTYTASRRVAAPFAILDSMYTASRAFMDVRPVQFPLLKVNWSPKNVPQSGSKAQGNIGTSHFSFTENEIYVLGRDGVDTDEFDAHVIVHEWGHYFEANLSRADSPGGPHSSGDLLDPRLAFGEGYGNALASILLPEPIYVDTLWSGSTLAAFGFDAESEPTTSPDDPRKGAFSEMSVFRLLYDLYDSGTNEPYDMVSYDLGILYDVLVGPQKSTPALTTIGSFINGLIAQSGVSTPDVYQLLTHYNIGSISSDFGDGDTPLRAIYTNVPRVPYSTEVPLVGGLDFNKRAQNQYYVFTGTGQTLTITAAHPNQDVGVEVYGLGRSLAQSDIGYAGSETVTVPTQADTTYVVVVFGFKETAGNYSPFPTLSITPQ</sequence>
<dbReference type="PROSITE" id="PS51257">
    <property type="entry name" value="PROKAR_LIPOPROTEIN"/>
    <property type="match status" value="1"/>
</dbReference>
<feature type="compositionally biased region" description="Gly residues" evidence="1">
    <location>
        <begin position="39"/>
        <end position="50"/>
    </location>
</feature>
<evidence type="ECO:0000313" key="4">
    <source>
        <dbReference type="Proteomes" id="UP000217343"/>
    </source>
</evidence>
<evidence type="ECO:0000256" key="2">
    <source>
        <dbReference type="SAM" id="SignalP"/>
    </source>
</evidence>
<protein>
    <submittedName>
        <fullName evidence="3">Lipoprotein</fullName>
    </submittedName>
</protein>
<reference evidence="3 4" key="1">
    <citation type="submission" date="2017-06" db="EMBL/GenBank/DDBJ databases">
        <title>Sequencing and comparative analysis of myxobacterial genomes.</title>
        <authorList>
            <person name="Rupp O."/>
            <person name="Goesmann A."/>
            <person name="Sogaard-Andersen L."/>
        </authorList>
    </citation>
    <scope>NUCLEOTIDE SEQUENCE [LARGE SCALE GENOMIC DNA]</scope>
    <source>
        <strain evidence="3 4">DSM 14697</strain>
    </source>
</reference>
<dbReference type="RefSeq" id="WP_239989484.1">
    <property type="nucleotide sequence ID" value="NZ_CP022203.1"/>
</dbReference>
<keyword evidence="3" id="KW-0449">Lipoprotein</keyword>
<evidence type="ECO:0000256" key="1">
    <source>
        <dbReference type="SAM" id="MobiDB-lite"/>
    </source>
</evidence>